<reference evidence="2" key="1">
    <citation type="submission" date="2020-10" db="EMBL/GenBank/DDBJ databases">
        <authorList>
            <person name="Kikuchi T."/>
        </authorList>
    </citation>
    <scope>NUCLEOTIDE SEQUENCE</scope>
    <source>
        <strain evidence="2">NKZ352</strain>
    </source>
</reference>
<sequence length="151" mass="17142">MASKVVRLVTVLVTVPSKDVALNISREVVKQKLVACVNILPSVTSVYEWEGKVEESEELLMMMKTSEERIPTLQEKVLALHPYDVPEFIVLPIEHASPAYGAWITAQTSTTSEKNPQNFDFIKKFTKLLKCLPLCFYPKIVQENKDLTFLD</sequence>
<dbReference type="GO" id="GO:0010038">
    <property type="term" value="P:response to metal ion"/>
    <property type="evidence" value="ECO:0007669"/>
    <property type="project" value="InterPro"/>
</dbReference>
<dbReference type="InterPro" id="IPR011322">
    <property type="entry name" value="N-reg_PII-like_a/b"/>
</dbReference>
<dbReference type="Pfam" id="PF03091">
    <property type="entry name" value="CutA1"/>
    <property type="match status" value="1"/>
</dbReference>
<dbReference type="PANTHER" id="PTHR23419">
    <property type="entry name" value="DIVALENT CATION TOLERANCE CUTA-RELATED"/>
    <property type="match status" value="1"/>
</dbReference>
<accession>A0A8S1GY45</accession>
<comment type="caution">
    <text evidence="2">The sequence shown here is derived from an EMBL/GenBank/DDBJ whole genome shotgun (WGS) entry which is preliminary data.</text>
</comment>
<evidence type="ECO:0000313" key="3">
    <source>
        <dbReference type="Proteomes" id="UP000835052"/>
    </source>
</evidence>
<protein>
    <submittedName>
        <fullName evidence="2">Uncharacterized protein</fullName>
    </submittedName>
</protein>
<name>A0A8S1GY45_9PELO</name>
<dbReference type="InterPro" id="IPR015867">
    <property type="entry name" value="N-reg_PII/ATP_PRibTrfase_C"/>
</dbReference>
<dbReference type="Gene3D" id="3.30.70.120">
    <property type="match status" value="1"/>
</dbReference>
<evidence type="ECO:0000256" key="1">
    <source>
        <dbReference type="ARBA" id="ARBA00010169"/>
    </source>
</evidence>
<dbReference type="SUPFAM" id="SSF54913">
    <property type="entry name" value="GlnB-like"/>
    <property type="match status" value="1"/>
</dbReference>
<dbReference type="PANTHER" id="PTHR23419:SF8">
    <property type="entry name" value="FI09726P"/>
    <property type="match status" value="1"/>
</dbReference>
<dbReference type="Proteomes" id="UP000835052">
    <property type="component" value="Unassembled WGS sequence"/>
</dbReference>
<dbReference type="EMBL" id="CAJGYM010000003">
    <property type="protein sequence ID" value="CAD6186060.1"/>
    <property type="molecule type" value="Genomic_DNA"/>
</dbReference>
<gene>
    <name evidence="2" type="ORF">CAUJ_LOCUS1979</name>
</gene>
<comment type="similarity">
    <text evidence="1">Belongs to the CutA family.</text>
</comment>
<organism evidence="2 3">
    <name type="scientific">Caenorhabditis auriculariae</name>
    <dbReference type="NCBI Taxonomy" id="2777116"/>
    <lineage>
        <taxon>Eukaryota</taxon>
        <taxon>Metazoa</taxon>
        <taxon>Ecdysozoa</taxon>
        <taxon>Nematoda</taxon>
        <taxon>Chromadorea</taxon>
        <taxon>Rhabditida</taxon>
        <taxon>Rhabditina</taxon>
        <taxon>Rhabditomorpha</taxon>
        <taxon>Rhabditoidea</taxon>
        <taxon>Rhabditidae</taxon>
        <taxon>Peloderinae</taxon>
        <taxon>Caenorhabditis</taxon>
    </lineage>
</organism>
<dbReference type="InterPro" id="IPR004323">
    <property type="entry name" value="Ion_tolerance_CutA"/>
</dbReference>
<dbReference type="AlphaFoldDB" id="A0A8S1GY45"/>
<dbReference type="GO" id="GO:0005507">
    <property type="term" value="F:copper ion binding"/>
    <property type="evidence" value="ECO:0007669"/>
    <property type="project" value="TreeGrafter"/>
</dbReference>
<keyword evidence="3" id="KW-1185">Reference proteome</keyword>
<dbReference type="OrthoDB" id="2017693at2759"/>
<evidence type="ECO:0000313" key="2">
    <source>
        <dbReference type="EMBL" id="CAD6186060.1"/>
    </source>
</evidence>
<proteinExistence type="inferred from homology"/>